<feature type="region of interest" description="Disordered" evidence="1">
    <location>
        <begin position="109"/>
        <end position="155"/>
    </location>
</feature>
<evidence type="ECO:0000313" key="3">
    <source>
        <dbReference type="EMBL" id="MDP9823734.1"/>
    </source>
</evidence>
<proteinExistence type="predicted"/>
<evidence type="ECO:0000256" key="2">
    <source>
        <dbReference type="SAM" id="SignalP"/>
    </source>
</evidence>
<feature type="chain" id="PRO_5046038335" evidence="2">
    <location>
        <begin position="26"/>
        <end position="370"/>
    </location>
</feature>
<keyword evidence="4" id="KW-1185">Reference proteome</keyword>
<comment type="caution">
    <text evidence="3">The sequence shown here is derived from an EMBL/GenBank/DDBJ whole genome shotgun (WGS) entry which is preliminary data.</text>
</comment>
<name>A0ABT9NTI5_9ACTN</name>
<protein>
    <submittedName>
        <fullName evidence="3">Uncharacterized protein</fullName>
    </submittedName>
</protein>
<dbReference type="Proteomes" id="UP001240447">
    <property type="component" value="Unassembled WGS sequence"/>
</dbReference>
<evidence type="ECO:0000313" key="4">
    <source>
        <dbReference type="Proteomes" id="UP001240447"/>
    </source>
</evidence>
<sequence>MKRRTPALVLAGLVAAGLLTPAAVAAPDPGKVCAGLNSGKIDTKGDPASVRVTAPAGKLISGYCVKAGSVNQGDGPVYVTLANPVATYVLEYIGSDGKRKDVSHYSLSYVSATPEDPKPEDPKPEDPKPEDPKPEDPKPEDPKPEAPKPGNPFDWNWTYPAPRCDALLVTYPADIPAGQSNDVNIRIRWAGGEKTLNFHNDHGTWSGTNAFVYSQHPQWPAGVTAYEVVWIQVAGTNYHYGESFHNQPIAEPIRCRITSDGNPETVDVPQAVSRVVGWRTVTMGVRRGAAARATDVIVVQAGADRATLQRRVGKKAWKPLRQVAVSNGRAKVAFPKERKVGTYRYRLVIPRTTLTTGTTTAAFTVKVRRR</sequence>
<evidence type="ECO:0000256" key="1">
    <source>
        <dbReference type="SAM" id="MobiDB-lite"/>
    </source>
</evidence>
<keyword evidence="2" id="KW-0732">Signal</keyword>
<feature type="signal peptide" evidence="2">
    <location>
        <begin position="1"/>
        <end position="25"/>
    </location>
</feature>
<dbReference type="RefSeq" id="WP_068124788.1">
    <property type="nucleotide sequence ID" value="NZ_CCXJ01000773.2"/>
</dbReference>
<dbReference type="EMBL" id="JAUSQM010000001">
    <property type="protein sequence ID" value="MDP9823734.1"/>
    <property type="molecule type" value="Genomic_DNA"/>
</dbReference>
<organism evidence="3 4">
    <name type="scientific">Nocardioides massiliensis</name>
    <dbReference type="NCBI Taxonomy" id="1325935"/>
    <lineage>
        <taxon>Bacteria</taxon>
        <taxon>Bacillati</taxon>
        <taxon>Actinomycetota</taxon>
        <taxon>Actinomycetes</taxon>
        <taxon>Propionibacteriales</taxon>
        <taxon>Nocardioidaceae</taxon>
        <taxon>Nocardioides</taxon>
    </lineage>
</organism>
<reference evidence="3 4" key="1">
    <citation type="submission" date="2023-07" db="EMBL/GenBank/DDBJ databases">
        <title>Sequencing the genomes of 1000 actinobacteria strains.</title>
        <authorList>
            <person name="Klenk H.-P."/>
        </authorList>
    </citation>
    <scope>NUCLEOTIDE SEQUENCE [LARGE SCALE GENOMIC DNA]</scope>
    <source>
        <strain evidence="3 4">GD13</strain>
    </source>
</reference>
<feature type="compositionally biased region" description="Basic and acidic residues" evidence="1">
    <location>
        <begin position="115"/>
        <end position="146"/>
    </location>
</feature>
<accession>A0ABT9NTI5</accession>
<gene>
    <name evidence="3" type="ORF">J2S59_003543</name>
</gene>